<dbReference type="GO" id="GO:0015774">
    <property type="term" value="P:polysaccharide transport"/>
    <property type="evidence" value="ECO:0007669"/>
    <property type="project" value="InterPro"/>
</dbReference>
<gene>
    <name evidence="1" type="primary">kpsS1</name>
    <name evidence="1" type="ORF">BSF95_00098</name>
</gene>
<reference evidence="1" key="1">
    <citation type="submission" date="2018-08" db="EMBL/GenBank/DDBJ databases">
        <title>Complete genome sequence of Acinetobacter baumannii strain WM99c.</title>
        <authorList>
            <person name="Nigro S.J."/>
            <person name="Wick R.R."/>
            <person name="Holt K.E."/>
            <person name="Hall R.M."/>
        </authorList>
    </citation>
    <scope>NUCLEOTIDE SEQUENCE</scope>
    <source>
        <strain evidence="1">WM99c</strain>
    </source>
</reference>
<dbReference type="GO" id="GO:0000271">
    <property type="term" value="P:polysaccharide biosynthetic process"/>
    <property type="evidence" value="ECO:0007669"/>
    <property type="project" value="InterPro"/>
</dbReference>
<protein>
    <submittedName>
        <fullName evidence="1">KpsS1</fullName>
    </submittedName>
</protein>
<dbReference type="InterPro" id="IPR007833">
    <property type="entry name" value="Capsule_polysaccharide_synth"/>
</dbReference>
<proteinExistence type="predicted"/>
<dbReference type="AlphaFoldDB" id="A0A385EQL8"/>
<dbReference type="EMBL" id="CP031743">
    <property type="protein sequence ID" value="AXQ88541.1"/>
    <property type="molecule type" value="Genomic_DNA"/>
</dbReference>
<name>A0A385EQL8_ACIBA</name>
<dbReference type="RefSeq" id="WP_001010045.1">
    <property type="nucleotide sequence ID" value="NZ_AERY01000087.1"/>
</dbReference>
<accession>A0A385EQL8</accession>
<evidence type="ECO:0000313" key="1">
    <source>
        <dbReference type="EMBL" id="AXQ88541.1"/>
    </source>
</evidence>
<dbReference type="Pfam" id="PF05159">
    <property type="entry name" value="Capsule_synth"/>
    <property type="match status" value="1"/>
</dbReference>
<organism evidence="1">
    <name type="scientific">Acinetobacter baumannii WM99c</name>
    <dbReference type="NCBI Taxonomy" id="945555"/>
    <lineage>
        <taxon>Bacteria</taxon>
        <taxon>Pseudomonadati</taxon>
        <taxon>Pseudomonadota</taxon>
        <taxon>Gammaproteobacteria</taxon>
        <taxon>Moraxellales</taxon>
        <taxon>Moraxellaceae</taxon>
        <taxon>Acinetobacter</taxon>
        <taxon>Acinetobacter calcoaceticus/baumannii complex</taxon>
    </lineage>
</organism>
<sequence length="480" mass="57064">MNFLILINSAPNYKYFFYELAKEIESRGHNIYFAIDSHRSKYLEPLPELDNNQNSFFFDSYLEKNFDKNLSVSHNNNQEYWGDYFYSDYDRFLTHDFNLNKDKNYWLNVKVSLDSFFEDIIKDKQIDFVLYENISNSFAYAAYLQCTKLGKKYIGLMGSRLPNHFEIQNSIVEEELKKLEILAQKPITQDEMEWFENYKKSIVDIQPDYMKQNGLDNVAISRIVKLNKFLKALRLLTIGFKYKHYYDYQFGNPFMVPIKAIRVNIKRYLNTKKSQKFYINNDELEICSSKERFYIYPIHFHPESSTSVLAPEYTNEYSNIINIANNLPFGTYLYVKDHKSAKGVQSYEFYKKVSSLPNVRLVNFDVNIKRLILKSLGVITVNSTAGYEALLLGKPVYLLGRVFYENFNNVYNLKSFRDIRDIRDILDFQFLDVKKDFIAYKKYVYKGVIFIDYGNRVNDKKRYFSELVDSIFLNINTDIE</sequence>